<keyword evidence="9" id="KW-0812">Transmembrane</keyword>
<evidence type="ECO:0000313" key="25">
    <source>
        <dbReference type="Proteomes" id="UP000095287"/>
    </source>
</evidence>
<protein>
    <recommendedName>
        <fullName evidence="6">Alpha-1,6-mannosyl-glycoprotein 2-beta-N-acetylglucosaminyltransferase</fullName>
        <ecNumber evidence="5">2.4.1.143</ecNumber>
    </recommendedName>
    <alternativeName>
        <fullName evidence="21">Beta-1,2-N-acetylglucosaminyltransferase II</fullName>
    </alternativeName>
    <alternativeName>
        <fullName evidence="20">GlcNAc-T II</fullName>
    </alternativeName>
    <alternativeName>
        <fullName evidence="19">Mannoside acetylglucosaminyltransferase 2</fullName>
    </alternativeName>
    <alternativeName>
        <fullName evidence="18">N-glycosyl-oligosaccharide-glycoprotein N-acetylglucosaminyltransferase II</fullName>
    </alternativeName>
</protein>
<evidence type="ECO:0000256" key="3">
    <source>
        <dbReference type="ARBA" id="ARBA00004922"/>
    </source>
</evidence>
<evidence type="ECO:0000256" key="19">
    <source>
        <dbReference type="ARBA" id="ARBA00031203"/>
    </source>
</evidence>
<dbReference type="AlphaFoldDB" id="A0A1I7YTJ3"/>
<evidence type="ECO:0000256" key="15">
    <source>
        <dbReference type="ARBA" id="ARBA00023157"/>
    </source>
</evidence>
<feature type="binding site" evidence="23">
    <location>
        <position position="98"/>
    </location>
    <ligand>
        <name>substrate</name>
    </ligand>
</feature>
<keyword evidence="10 24" id="KW-0479">Metal-binding</keyword>
<keyword evidence="13" id="KW-0333">Golgi apparatus</keyword>
<evidence type="ECO:0000256" key="20">
    <source>
        <dbReference type="ARBA" id="ARBA00032552"/>
    </source>
</evidence>
<evidence type="ECO:0000256" key="6">
    <source>
        <dbReference type="ARBA" id="ARBA00014817"/>
    </source>
</evidence>
<dbReference type="GO" id="GO:0006487">
    <property type="term" value="P:protein N-linked glycosylation"/>
    <property type="evidence" value="ECO:0007669"/>
    <property type="project" value="TreeGrafter"/>
</dbReference>
<keyword evidence="15" id="KW-1015">Disulfide bond</keyword>
<evidence type="ECO:0000256" key="9">
    <source>
        <dbReference type="ARBA" id="ARBA00022692"/>
    </source>
</evidence>
<proteinExistence type="inferred from homology"/>
<evidence type="ECO:0000256" key="18">
    <source>
        <dbReference type="ARBA" id="ARBA00029663"/>
    </source>
</evidence>
<dbReference type="GO" id="GO:0005795">
    <property type="term" value="C:Golgi stack"/>
    <property type="evidence" value="ECO:0007669"/>
    <property type="project" value="InterPro"/>
</dbReference>
<evidence type="ECO:0000256" key="7">
    <source>
        <dbReference type="ARBA" id="ARBA00022676"/>
    </source>
</evidence>
<feature type="binding site" evidence="24">
    <location>
        <position position="183"/>
    </location>
    <ligand>
        <name>Mn(2+)</name>
        <dbReference type="ChEBI" id="CHEBI:29035"/>
    </ligand>
</feature>
<dbReference type="InterPro" id="IPR007754">
    <property type="entry name" value="GlcNAc_II"/>
</dbReference>
<evidence type="ECO:0000313" key="26">
    <source>
        <dbReference type="WBParaSite" id="L893_g19353.t1"/>
    </source>
</evidence>
<feature type="binding site" evidence="23">
    <location>
        <begin position="150"/>
        <end position="154"/>
    </location>
    <ligand>
        <name>substrate</name>
    </ligand>
</feature>
<dbReference type="GO" id="GO:0008455">
    <property type="term" value="F:alpha-1,6-mannosylglycoprotein 2-beta-N-acetylglucosaminyltransferase activity"/>
    <property type="evidence" value="ECO:0007669"/>
    <property type="project" value="UniProtKB-EC"/>
</dbReference>
<accession>A0A1I7YTJ3</accession>
<dbReference type="Gene3D" id="3.90.550.10">
    <property type="entry name" value="Spore Coat Polysaccharide Biosynthesis Protein SpsA, Chain A"/>
    <property type="match status" value="1"/>
</dbReference>
<dbReference type="GO" id="GO:0000139">
    <property type="term" value="C:Golgi membrane"/>
    <property type="evidence" value="ECO:0007669"/>
    <property type="project" value="UniProtKB-SubCell"/>
</dbReference>
<evidence type="ECO:0000256" key="22">
    <source>
        <dbReference type="ARBA" id="ARBA00093257"/>
    </source>
</evidence>
<evidence type="ECO:0000256" key="4">
    <source>
        <dbReference type="ARBA" id="ARBA00011011"/>
    </source>
</evidence>
<keyword evidence="8" id="KW-0808">Transferase</keyword>
<comment type="subcellular location">
    <subcellularLocation>
        <location evidence="2">Golgi apparatus membrane</location>
        <topology evidence="2">Single-pass type II membrane protein</topology>
    </subcellularLocation>
</comment>
<keyword evidence="7" id="KW-0328">Glycosyltransferase</keyword>
<dbReference type="WBParaSite" id="L893_g19353.t1">
    <property type="protein sequence ID" value="L893_g19353.t1"/>
    <property type="gene ID" value="L893_g19353"/>
</dbReference>
<name>A0A1I7YTJ3_9BILA</name>
<evidence type="ECO:0000256" key="5">
    <source>
        <dbReference type="ARBA" id="ARBA00012613"/>
    </source>
</evidence>
<evidence type="ECO:0000256" key="10">
    <source>
        <dbReference type="ARBA" id="ARBA00022723"/>
    </source>
</evidence>
<keyword evidence="14" id="KW-0472">Membrane</keyword>
<evidence type="ECO:0000256" key="24">
    <source>
        <dbReference type="PIRSR" id="PIRSR607754-2"/>
    </source>
</evidence>
<comment type="pathway">
    <text evidence="3">Protein modification; protein glycosylation.</text>
</comment>
<dbReference type="InterPro" id="IPR029044">
    <property type="entry name" value="Nucleotide-diphossugar_trans"/>
</dbReference>
<dbReference type="PANTHER" id="PTHR12871">
    <property type="entry name" value="BETA-1,2-N-ACETYLGLUCOSAMINYLTRANSFERASE II"/>
    <property type="match status" value="1"/>
</dbReference>
<feature type="binding site" evidence="23">
    <location>
        <begin position="67"/>
        <end position="71"/>
    </location>
    <ligand>
        <name>substrate</name>
    </ligand>
</feature>
<organism evidence="25 26">
    <name type="scientific">Steinernema glaseri</name>
    <dbReference type="NCBI Taxonomy" id="37863"/>
    <lineage>
        <taxon>Eukaryota</taxon>
        <taxon>Metazoa</taxon>
        <taxon>Ecdysozoa</taxon>
        <taxon>Nematoda</taxon>
        <taxon>Chromadorea</taxon>
        <taxon>Rhabditida</taxon>
        <taxon>Tylenchina</taxon>
        <taxon>Panagrolaimomorpha</taxon>
        <taxon>Strongyloidoidea</taxon>
        <taxon>Steinernematidae</taxon>
        <taxon>Steinernema</taxon>
    </lineage>
</organism>
<dbReference type="Proteomes" id="UP000095287">
    <property type="component" value="Unplaced"/>
</dbReference>
<evidence type="ECO:0000256" key="13">
    <source>
        <dbReference type="ARBA" id="ARBA00023034"/>
    </source>
</evidence>
<comment type="similarity">
    <text evidence="4">Belongs to the glycosyltransferase 16 (GT16) protein family.</text>
</comment>
<evidence type="ECO:0000256" key="2">
    <source>
        <dbReference type="ARBA" id="ARBA00004323"/>
    </source>
</evidence>
<dbReference type="GO" id="GO:0046872">
    <property type="term" value="F:metal ion binding"/>
    <property type="evidence" value="ECO:0007669"/>
    <property type="project" value="UniProtKB-KW"/>
</dbReference>
<keyword evidence="17 24" id="KW-0464">Manganese</keyword>
<sequence length="203" mass="23644">MEKQVDPDERARTNAWLIYDNPTAALEKGLSTEEIQTAASYLNDHHVILNEDLFGNISGVQVVIIVQVHSRLRYLRGLIESLRATVGIEKALLVFSHDIVAEPLNDLVRSIRFCRVIQIFYPFSVTFFDDVRSNTDLGNYTHLKSDVYPQMKNHWWWKMNYVFDGVVKRYGLEDRHVLRLEEDNYVAPDVLHVLNQLIEQKQS</sequence>
<evidence type="ECO:0000256" key="17">
    <source>
        <dbReference type="ARBA" id="ARBA00023211"/>
    </source>
</evidence>
<dbReference type="GO" id="GO:0009312">
    <property type="term" value="P:oligosaccharide biosynthetic process"/>
    <property type="evidence" value="ECO:0007669"/>
    <property type="project" value="InterPro"/>
</dbReference>
<evidence type="ECO:0000256" key="11">
    <source>
        <dbReference type="ARBA" id="ARBA00022968"/>
    </source>
</evidence>
<dbReference type="Pfam" id="PF05060">
    <property type="entry name" value="MGAT2"/>
    <property type="match status" value="2"/>
</dbReference>
<dbReference type="UniPathway" id="UPA00378"/>
<keyword evidence="25" id="KW-1185">Reference proteome</keyword>
<dbReference type="PANTHER" id="PTHR12871:SF0">
    <property type="entry name" value="ALPHA-1,6-MANNOSYL-GLYCOPROTEIN 2-BETA-N-ACETYLGLUCOSAMINYLTRANSFERASE"/>
    <property type="match status" value="1"/>
</dbReference>
<reference evidence="26" key="1">
    <citation type="submission" date="2016-11" db="UniProtKB">
        <authorList>
            <consortium name="WormBaseParasite"/>
        </authorList>
    </citation>
    <scope>IDENTIFICATION</scope>
</reference>
<evidence type="ECO:0000256" key="16">
    <source>
        <dbReference type="ARBA" id="ARBA00023180"/>
    </source>
</evidence>
<keyword evidence="11" id="KW-0735">Signal-anchor</keyword>
<evidence type="ECO:0000256" key="8">
    <source>
        <dbReference type="ARBA" id="ARBA00022679"/>
    </source>
</evidence>
<evidence type="ECO:0000256" key="23">
    <source>
        <dbReference type="PIRSR" id="PIRSR607754-1"/>
    </source>
</evidence>
<dbReference type="EC" id="2.4.1.143" evidence="5"/>
<comment type="catalytic activity">
    <reaction evidence="22">
        <text>an N(4)-{beta-D-GlcNAc-(1-&gt;2)-alpha-D-Man-(1-&gt;3)-[alpha-D-Man-(1-&gt;6)]-beta-D-Man-(1-&gt;4)-beta-D-GlcNAc-(1-&gt;4)-beta-D-GlcNAc}-L-asparaginyl-[protein] + UDP-N-acetyl-alpha-D-glucosamine = N(4)-{beta-D-GlcNAc-(1-&gt;2)-alpha-D-Man-(1-&gt;3)-[beta-D-GlcNAc-(1-&gt;2)-alpha-D-Man-(1-&gt;6)]-beta-D-Man-(1-&gt;4)-beta-D-GlcNAc-(1-&gt;4)-beta-D-GlcNAc}-L-asparaginyl-[protein] + UDP + H(+)</text>
        <dbReference type="Rhea" id="RHEA:12941"/>
        <dbReference type="Rhea" id="RHEA-COMP:13526"/>
        <dbReference type="Rhea" id="RHEA-COMP:14369"/>
        <dbReference type="ChEBI" id="CHEBI:15378"/>
        <dbReference type="ChEBI" id="CHEBI:57705"/>
        <dbReference type="ChEBI" id="CHEBI:58223"/>
        <dbReference type="ChEBI" id="CHEBI:60615"/>
        <dbReference type="ChEBI" id="CHEBI:60651"/>
        <dbReference type="EC" id="2.4.1.143"/>
    </reaction>
</comment>
<evidence type="ECO:0000256" key="21">
    <source>
        <dbReference type="ARBA" id="ARBA00032915"/>
    </source>
</evidence>
<keyword evidence="12" id="KW-1133">Transmembrane helix</keyword>
<keyword evidence="16" id="KW-0325">Glycoprotein</keyword>
<evidence type="ECO:0000256" key="12">
    <source>
        <dbReference type="ARBA" id="ARBA00022989"/>
    </source>
</evidence>
<evidence type="ECO:0000256" key="1">
    <source>
        <dbReference type="ARBA" id="ARBA00001936"/>
    </source>
</evidence>
<comment type="cofactor">
    <cofactor evidence="1 24">
        <name>Mn(2+)</name>
        <dbReference type="ChEBI" id="CHEBI:29035"/>
    </cofactor>
</comment>
<evidence type="ECO:0000256" key="14">
    <source>
        <dbReference type="ARBA" id="ARBA00023136"/>
    </source>
</evidence>